<dbReference type="GO" id="GO:0030670">
    <property type="term" value="C:phagocytic vesicle membrane"/>
    <property type="evidence" value="ECO:0007669"/>
    <property type="project" value="UniProtKB-SubCell"/>
</dbReference>
<keyword evidence="2" id="KW-0732">Signal</keyword>
<dbReference type="PANTHER" id="PTHR31463">
    <property type="entry name" value="MACROPHAGE-EXPRESSED GENE 1 PROTEIN"/>
    <property type="match status" value="1"/>
</dbReference>
<dbReference type="PANTHER" id="PTHR31463:SF1">
    <property type="entry name" value="MACROPHAGE-EXPRESSED GENE 1 PROTEIN"/>
    <property type="match status" value="1"/>
</dbReference>
<accession>A0A8W8LX57</accession>
<feature type="transmembrane region" description="Helical" evidence="1">
    <location>
        <begin position="664"/>
        <end position="686"/>
    </location>
</feature>
<dbReference type="InterPro" id="IPR020864">
    <property type="entry name" value="MACPF"/>
</dbReference>
<evidence type="ECO:0000256" key="1">
    <source>
        <dbReference type="SAM" id="Phobius"/>
    </source>
</evidence>
<protein>
    <recommendedName>
        <fullName evidence="3">MACPF domain-containing protein</fullName>
    </recommendedName>
</protein>
<keyword evidence="1" id="KW-0472">Membrane</keyword>
<name>A0A8W8LX57_MAGGI</name>
<dbReference type="CDD" id="cd22579">
    <property type="entry name" value="MPEG1_P2"/>
    <property type="match status" value="1"/>
</dbReference>
<feature type="signal peptide" evidence="2">
    <location>
        <begin position="1"/>
        <end position="18"/>
    </location>
</feature>
<dbReference type="SMART" id="SM00457">
    <property type="entry name" value="MACPF"/>
    <property type="match status" value="1"/>
</dbReference>
<keyword evidence="1" id="KW-0812">Transmembrane</keyword>
<keyword evidence="5" id="KW-1185">Reference proteome</keyword>
<feature type="chain" id="PRO_5036483159" description="MACPF domain-containing protein" evidence="2">
    <location>
        <begin position="19"/>
        <end position="700"/>
    </location>
</feature>
<dbReference type="GO" id="GO:0002250">
    <property type="term" value="P:adaptive immune response"/>
    <property type="evidence" value="ECO:0007669"/>
    <property type="project" value="UniProtKB-KW"/>
</dbReference>
<evidence type="ECO:0000256" key="2">
    <source>
        <dbReference type="SAM" id="SignalP"/>
    </source>
</evidence>
<reference evidence="4" key="1">
    <citation type="submission" date="2022-08" db="UniProtKB">
        <authorList>
            <consortium name="EnsemblMetazoa"/>
        </authorList>
    </citation>
    <scope>IDENTIFICATION</scope>
    <source>
        <strain evidence="4">05x7-T-G4-1.051#20</strain>
    </source>
</reference>
<evidence type="ECO:0000259" key="3">
    <source>
        <dbReference type="PROSITE" id="PS51412"/>
    </source>
</evidence>
<evidence type="ECO:0000313" key="5">
    <source>
        <dbReference type="Proteomes" id="UP000005408"/>
    </source>
</evidence>
<dbReference type="Proteomes" id="UP000005408">
    <property type="component" value="Unassembled WGS sequence"/>
</dbReference>
<dbReference type="EnsemblMetazoa" id="G30226.18">
    <property type="protein sequence ID" value="G30226.18:cds"/>
    <property type="gene ID" value="G30226"/>
</dbReference>
<sequence length="700" mass="78117">MFSPFLVCLAISLWTVDASNFTIGDPRACYDGKGEKPFMFEVLPGFGWDNLVNENRGVVVNFNYSKCKTTEDRRYLLPDGVVTIPVKTSQMNVFSKLYDHWSQYESDTAFSVNNGASATIKGVKIAASFSAEYEHIKKHQLEDKSFTTKVQARFVRYTAKVLPDVQLDQSFRNRLLRIAGQIQQNRKLSTKYESELLVRDFGTHVLTSVDAGASIVKVDQVDSSLLEDTTTNKVTISYSASVSLPGLASASMKDEFSYTKTELEKYMRNVKNSDIRTYGGPPMSPENFTLSKWTTTIGNDLVAVDRNGFPLDYVISTTTLPELSESLVEEVVQSVRTAISSYFQHNTYPGCTNPDAPNFSKISNLDDGSCHEPFTNLSFGGVYQECRFQGKLINNENLCTKLATKNPQTQTFACPDGFEKVLLHEGITHKAQHQHQCHKCWVFFKCCHDQSYYASAAYTSYWCRAKPNSVVHEDSGFMFGGLYSDRTNNFVTQTKSCPQYFLPMVITSNVRVCISDDYELGAKFAVPFGGFYSCQNGNPLADAKVNKSCPKGFSNHLATIDKDCEVQYCVRTGQLSELKFPSVQIPPFSDVPAESIEEPANYIISHNSEAWVQLVDPKMKGQTPDESSWTTLDSAPKEMKNLMKKFTQNHVVKENDESGMSKGAIAGLSVGLTTAVCVIVGIAIAVRRNQKRKRGYNSVE</sequence>
<feature type="domain" description="MACPF" evidence="3">
    <location>
        <begin position="13"/>
        <end position="346"/>
    </location>
</feature>
<evidence type="ECO:0000313" key="4">
    <source>
        <dbReference type="EnsemblMetazoa" id="G30226.18:cds"/>
    </source>
</evidence>
<dbReference type="Pfam" id="PF01823">
    <property type="entry name" value="MACPF"/>
    <property type="match status" value="1"/>
</dbReference>
<dbReference type="InterPro" id="IPR039707">
    <property type="entry name" value="MPEG1"/>
</dbReference>
<dbReference type="PROSITE" id="PS51412">
    <property type="entry name" value="MACPF_2"/>
    <property type="match status" value="1"/>
</dbReference>
<proteinExistence type="predicted"/>
<organism evidence="4 5">
    <name type="scientific">Magallana gigas</name>
    <name type="common">Pacific oyster</name>
    <name type="synonym">Crassostrea gigas</name>
    <dbReference type="NCBI Taxonomy" id="29159"/>
    <lineage>
        <taxon>Eukaryota</taxon>
        <taxon>Metazoa</taxon>
        <taxon>Spiralia</taxon>
        <taxon>Lophotrochozoa</taxon>
        <taxon>Mollusca</taxon>
        <taxon>Bivalvia</taxon>
        <taxon>Autobranchia</taxon>
        <taxon>Pteriomorphia</taxon>
        <taxon>Ostreida</taxon>
        <taxon>Ostreoidea</taxon>
        <taxon>Ostreidae</taxon>
        <taxon>Magallana</taxon>
    </lineage>
</organism>
<keyword evidence="1" id="KW-1133">Transmembrane helix</keyword>
<dbReference type="AlphaFoldDB" id="A0A8W8LX57"/>
<dbReference type="GO" id="GO:0045087">
    <property type="term" value="P:innate immune response"/>
    <property type="evidence" value="ECO:0007669"/>
    <property type="project" value="UniProtKB-KW"/>
</dbReference>